<dbReference type="EMBL" id="ASSY01000002">
    <property type="protein sequence ID" value="EOS52894.1"/>
    <property type="molecule type" value="Genomic_DNA"/>
</dbReference>
<keyword evidence="3" id="KW-1185">Reference proteome</keyword>
<protein>
    <submittedName>
        <fullName evidence="2">Uncharacterized protein</fullName>
    </submittedName>
</protein>
<evidence type="ECO:0000256" key="1">
    <source>
        <dbReference type="SAM" id="Coils"/>
    </source>
</evidence>
<evidence type="ECO:0000313" key="2">
    <source>
        <dbReference type="EMBL" id="EOS52894.1"/>
    </source>
</evidence>
<comment type="caution">
    <text evidence="2">The sequence shown here is derived from an EMBL/GenBank/DDBJ whole genome shotgun (WGS) entry which is preliminary data.</text>
</comment>
<sequence>MATTDSIRQLQNAIAEDYTEDQFAKLFDKIDNIYANRYESYAVGLCGYYSSDDAADKSQAQLRTEKLRVFRDEELRKFKLAQFQSAPVNITQSQSQEAQAAATSIIVGDLSNTYERIDEIPENELSDNDKLKLKGLLAELEQAKQKDASMRKRGIQKVLTFLADKGADAAIAAAPYIGAVAQQLF</sequence>
<dbReference type="AlphaFoldDB" id="R9L266"/>
<evidence type="ECO:0000313" key="3">
    <source>
        <dbReference type="Proteomes" id="UP000014204"/>
    </source>
</evidence>
<dbReference type="HOGENOM" id="CLU_1459169_0_0_11"/>
<feature type="coiled-coil region" evidence="1">
    <location>
        <begin position="126"/>
        <end position="153"/>
    </location>
</feature>
<accession>R9L266</accession>
<reference evidence="2 3" key="1">
    <citation type="submission" date="2013-04" db="EMBL/GenBank/DDBJ databases">
        <title>The Genome Sequence of Enterorhabdus caecimuris B7.</title>
        <authorList>
            <consortium name="The Broad Institute Genomics Platform"/>
            <consortium name="The Broad Institute Genome Sequencing Center for Infectious Disease"/>
            <person name="Earl A."/>
            <person name="Xavier R."/>
            <person name="Elson C."/>
            <person name="Duck W."/>
            <person name="Walker B."/>
            <person name="Young S."/>
            <person name="Zeng Q."/>
            <person name="Gargeya S."/>
            <person name="Fitzgerald M."/>
            <person name="Haas B."/>
            <person name="Abouelleil A."/>
            <person name="Allen A.W."/>
            <person name="Alvarado L."/>
            <person name="Arachchi H.M."/>
            <person name="Berlin A.M."/>
            <person name="Chapman S.B."/>
            <person name="Gainer-Dewar J."/>
            <person name="Goldberg J."/>
            <person name="Griggs A."/>
            <person name="Gujja S."/>
            <person name="Hansen M."/>
            <person name="Howarth C."/>
            <person name="Imamovic A."/>
            <person name="Ireland A."/>
            <person name="Larimer J."/>
            <person name="McCowan C."/>
            <person name="Murphy C."/>
            <person name="Pearson M."/>
            <person name="Poon T.W."/>
            <person name="Priest M."/>
            <person name="Roberts A."/>
            <person name="Saif S."/>
            <person name="Shea T."/>
            <person name="Sisk P."/>
            <person name="Sykes S."/>
            <person name="Wortman J."/>
            <person name="Nusbaum C."/>
            <person name="Birren B."/>
        </authorList>
    </citation>
    <scope>NUCLEOTIDE SEQUENCE [LARGE SCALE GENOMIC DNA]</scope>
    <source>
        <strain evidence="2 3">B7</strain>
    </source>
</reference>
<keyword evidence="1" id="KW-0175">Coiled coil</keyword>
<organism evidence="2 3">
    <name type="scientific">Adlercreutzia caecimuris B7</name>
    <dbReference type="NCBI Taxonomy" id="1235794"/>
    <lineage>
        <taxon>Bacteria</taxon>
        <taxon>Bacillati</taxon>
        <taxon>Actinomycetota</taxon>
        <taxon>Coriobacteriia</taxon>
        <taxon>Eggerthellales</taxon>
        <taxon>Eggerthellaceae</taxon>
        <taxon>Adlercreutzia</taxon>
    </lineage>
</organism>
<dbReference type="Proteomes" id="UP000014204">
    <property type="component" value="Unassembled WGS sequence"/>
</dbReference>
<gene>
    <name evidence="2" type="ORF">C811_00177</name>
</gene>
<proteinExistence type="predicted"/>
<name>R9L266_9ACTN</name>